<feature type="chain" id="PRO_5038388385" evidence="1">
    <location>
        <begin position="16"/>
        <end position="265"/>
    </location>
</feature>
<keyword evidence="1" id="KW-0732">Signal</keyword>
<comment type="caution">
    <text evidence="2">The sequence shown here is derived from an EMBL/GenBank/DDBJ whole genome shotgun (WGS) entry which is preliminary data.</text>
</comment>
<protein>
    <submittedName>
        <fullName evidence="2">Glutaminyl-peptide cyclotransferase</fullName>
    </submittedName>
</protein>
<feature type="signal peptide" evidence="1">
    <location>
        <begin position="1"/>
        <end position="15"/>
    </location>
</feature>
<dbReference type="InterPro" id="IPR011044">
    <property type="entry name" value="Quino_amine_DH_bsu"/>
</dbReference>
<dbReference type="Gene3D" id="2.130.10.10">
    <property type="entry name" value="YVTN repeat-like/Quinoprotein amine dehydrogenase"/>
    <property type="match status" value="1"/>
</dbReference>
<proteinExistence type="predicted"/>
<gene>
    <name evidence="2" type="ORF">G8770_04540</name>
</gene>
<dbReference type="Pfam" id="PF05096">
    <property type="entry name" value="Glu_cyclase_2"/>
    <property type="match status" value="1"/>
</dbReference>
<accession>A0A9E5MGK8</accession>
<keyword evidence="3" id="KW-1185">Reference proteome</keyword>
<dbReference type="PANTHER" id="PTHR31270:SF1">
    <property type="entry name" value="GLUTAMINYL-PEPTIDE CYCLOTRANSFERASE"/>
    <property type="match status" value="1"/>
</dbReference>
<sequence>MVFLILMLLSSRAAADLSLPASIHGDAVNNTPTVVRYDYNIVKSLPHSTTSFTQGLVVDQDHIIESSGLYGKSFIHRYHKSSSSPTHNHHLDDDLFAEGIALLQGKLYALTWKSGQAYTLNPQTLERLQTFTYQGEGWGLAAYGNQLVMSNGSSQLTFRNPLNFDTTRTVTVTQGGKAVANLNDLTVFGGLIWANVWYSSDILAIDPDSGRVVGVLPLAELAKQHRSYRRDNVLNGIAWDAQEQGLWVTGKRWNRRYLLKLRRQD</sequence>
<evidence type="ECO:0000313" key="3">
    <source>
        <dbReference type="Proteomes" id="UP000787472"/>
    </source>
</evidence>
<dbReference type="InterPro" id="IPR007788">
    <property type="entry name" value="QCT"/>
</dbReference>
<reference evidence="2" key="1">
    <citation type="submission" date="2020-03" db="EMBL/GenBank/DDBJ databases">
        <authorList>
            <person name="Guo F."/>
        </authorList>
    </citation>
    <scope>NUCLEOTIDE SEQUENCE</scope>
    <source>
        <strain evidence="2">JCM 30134</strain>
    </source>
</reference>
<dbReference type="InterPro" id="IPR015943">
    <property type="entry name" value="WD40/YVTN_repeat-like_dom_sf"/>
</dbReference>
<dbReference type="Proteomes" id="UP000787472">
    <property type="component" value="Unassembled WGS sequence"/>
</dbReference>
<dbReference type="EMBL" id="JAAONZ010000002">
    <property type="protein sequence ID" value="NHO64806.1"/>
    <property type="molecule type" value="Genomic_DNA"/>
</dbReference>
<dbReference type="PANTHER" id="PTHR31270">
    <property type="entry name" value="GLUTAMINYL-PEPTIDE CYCLOTRANSFERASE"/>
    <property type="match status" value="1"/>
</dbReference>
<dbReference type="SUPFAM" id="SSF50969">
    <property type="entry name" value="YVTN repeat-like/Quinoprotein amine dehydrogenase"/>
    <property type="match status" value="1"/>
</dbReference>
<dbReference type="RefSeq" id="WP_167182238.1">
    <property type="nucleotide sequence ID" value="NZ_JAAONZ010000002.1"/>
</dbReference>
<dbReference type="AlphaFoldDB" id="A0A9E5MGK8"/>
<evidence type="ECO:0000313" key="2">
    <source>
        <dbReference type="EMBL" id="NHO64806.1"/>
    </source>
</evidence>
<name>A0A9E5MGK8_9GAMM</name>
<evidence type="ECO:0000256" key="1">
    <source>
        <dbReference type="SAM" id="SignalP"/>
    </source>
</evidence>
<dbReference type="GO" id="GO:0016603">
    <property type="term" value="F:glutaminyl-peptide cyclotransferase activity"/>
    <property type="evidence" value="ECO:0007669"/>
    <property type="project" value="InterPro"/>
</dbReference>
<organism evidence="2 3">
    <name type="scientific">Pseudomaricurvus hydrocarbonicus</name>
    <dbReference type="NCBI Taxonomy" id="1470433"/>
    <lineage>
        <taxon>Bacteria</taxon>
        <taxon>Pseudomonadati</taxon>
        <taxon>Pseudomonadota</taxon>
        <taxon>Gammaproteobacteria</taxon>
        <taxon>Cellvibrionales</taxon>
        <taxon>Cellvibrionaceae</taxon>
        <taxon>Pseudomaricurvus</taxon>
    </lineage>
</organism>